<gene>
    <name evidence="1" type="ORF">JD78_00523</name>
</gene>
<accession>A0A562ILZ8</accession>
<evidence type="ECO:0000313" key="2">
    <source>
        <dbReference type="Proteomes" id="UP000321490"/>
    </source>
</evidence>
<dbReference type="PANTHER" id="PTHR31793:SF24">
    <property type="entry name" value="LONG-CHAIN ACYL-COA THIOESTERASE FADM"/>
    <property type="match status" value="1"/>
</dbReference>
<dbReference type="RefSeq" id="WP_243730963.1">
    <property type="nucleotide sequence ID" value="NZ_VLKF01000001.1"/>
</dbReference>
<dbReference type="GO" id="GO:0047617">
    <property type="term" value="F:fatty acyl-CoA hydrolase activity"/>
    <property type="evidence" value="ECO:0007669"/>
    <property type="project" value="TreeGrafter"/>
</dbReference>
<dbReference type="Pfam" id="PF13279">
    <property type="entry name" value="4HBT_2"/>
    <property type="match status" value="1"/>
</dbReference>
<dbReference type="SUPFAM" id="SSF54637">
    <property type="entry name" value="Thioesterase/thiol ester dehydrase-isomerase"/>
    <property type="match status" value="1"/>
</dbReference>
<keyword evidence="1" id="KW-0378">Hydrolase</keyword>
<dbReference type="Proteomes" id="UP000321490">
    <property type="component" value="Unassembled WGS sequence"/>
</dbReference>
<protein>
    <submittedName>
        <fullName evidence="1">Acyl-CoA thioester hydrolase</fullName>
    </submittedName>
</protein>
<dbReference type="Gene3D" id="3.10.129.10">
    <property type="entry name" value="Hotdog Thioesterase"/>
    <property type="match status" value="1"/>
</dbReference>
<dbReference type="InterPro" id="IPR029069">
    <property type="entry name" value="HotDog_dom_sf"/>
</dbReference>
<keyword evidence="2" id="KW-1185">Reference proteome</keyword>
<reference evidence="1 2" key="1">
    <citation type="submission" date="2019-07" db="EMBL/GenBank/DDBJ databases">
        <title>R&amp;d 2014.</title>
        <authorList>
            <person name="Klenk H.-P."/>
        </authorList>
    </citation>
    <scope>NUCLEOTIDE SEQUENCE [LARGE SCALE GENOMIC DNA]</scope>
    <source>
        <strain evidence="1 2">DSM 45764</strain>
    </source>
</reference>
<dbReference type="InterPro" id="IPR050563">
    <property type="entry name" value="4-hydroxybenzoyl-CoA_TE"/>
</dbReference>
<organism evidence="1 2">
    <name type="scientific">Modestobacter roseus</name>
    <dbReference type="NCBI Taxonomy" id="1181884"/>
    <lineage>
        <taxon>Bacteria</taxon>
        <taxon>Bacillati</taxon>
        <taxon>Actinomycetota</taxon>
        <taxon>Actinomycetes</taxon>
        <taxon>Geodermatophilales</taxon>
        <taxon>Geodermatophilaceae</taxon>
        <taxon>Modestobacter</taxon>
    </lineage>
</organism>
<dbReference type="CDD" id="cd00586">
    <property type="entry name" value="4HBT"/>
    <property type="match status" value="1"/>
</dbReference>
<evidence type="ECO:0000313" key="1">
    <source>
        <dbReference type="EMBL" id="TWH72019.1"/>
    </source>
</evidence>
<dbReference type="EMBL" id="VLKF01000001">
    <property type="protein sequence ID" value="TWH72019.1"/>
    <property type="molecule type" value="Genomic_DNA"/>
</dbReference>
<comment type="caution">
    <text evidence="1">The sequence shown here is derived from an EMBL/GenBank/DDBJ whole genome shotgun (WGS) entry which is preliminary data.</text>
</comment>
<dbReference type="PANTHER" id="PTHR31793">
    <property type="entry name" value="4-HYDROXYBENZOYL-COA THIOESTERASE FAMILY MEMBER"/>
    <property type="match status" value="1"/>
</dbReference>
<sequence>MTAVRHTVAVPMRWSDMDAYQHVNNVAFLGYFETARVDLFFDQPTHDEETGLRRGIVVASHQIAYKRPVVYSADPLRIQIWVSGVRAASFTCHYELFDHGELAVTGSTVLVPFDFAINRPRRLTAAEKVFLAAHHDD</sequence>
<name>A0A562ILZ8_9ACTN</name>
<proteinExistence type="predicted"/>
<dbReference type="AlphaFoldDB" id="A0A562ILZ8"/>